<keyword evidence="6" id="KW-1003">Cell membrane</keyword>
<feature type="region of interest" description="Disordered" evidence="17">
    <location>
        <begin position="474"/>
        <end position="496"/>
    </location>
</feature>
<evidence type="ECO:0000256" key="7">
    <source>
        <dbReference type="ARBA" id="ARBA00022519"/>
    </source>
</evidence>
<evidence type="ECO:0000256" key="6">
    <source>
        <dbReference type="ARBA" id="ARBA00022475"/>
    </source>
</evidence>
<keyword evidence="22" id="KW-1185">Reference proteome</keyword>
<dbReference type="CDD" id="cd05387">
    <property type="entry name" value="BY-kinase"/>
    <property type="match status" value="1"/>
</dbReference>
<keyword evidence="9 18" id="KW-0812">Transmembrane</keyword>
<dbReference type="GO" id="GO:0005524">
    <property type="term" value="F:ATP binding"/>
    <property type="evidence" value="ECO:0007669"/>
    <property type="project" value="UniProtKB-KW"/>
</dbReference>
<evidence type="ECO:0000256" key="1">
    <source>
        <dbReference type="ARBA" id="ARBA00004429"/>
    </source>
</evidence>
<dbReference type="InterPro" id="IPR027417">
    <property type="entry name" value="P-loop_NTPase"/>
</dbReference>
<comment type="caution">
    <text evidence="21">The sequence shown here is derived from an EMBL/GenBank/DDBJ whole genome shotgun (WGS) entry which is preliminary data.</text>
</comment>
<keyword evidence="14 18" id="KW-0472">Membrane</keyword>
<feature type="transmembrane region" description="Helical" evidence="18">
    <location>
        <begin position="26"/>
        <end position="46"/>
    </location>
</feature>
<dbReference type="NCBIfam" id="TIGR01007">
    <property type="entry name" value="eps_fam"/>
    <property type="match status" value="1"/>
</dbReference>
<evidence type="ECO:0000256" key="14">
    <source>
        <dbReference type="ARBA" id="ARBA00023136"/>
    </source>
</evidence>
<evidence type="ECO:0000256" key="9">
    <source>
        <dbReference type="ARBA" id="ARBA00022692"/>
    </source>
</evidence>
<evidence type="ECO:0000256" key="5">
    <source>
        <dbReference type="ARBA" id="ARBA00011903"/>
    </source>
</evidence>
<evidence type="ECO:0000259" key="19">
    <source>
        <dbReference type="Pfam" id="PF02706"/>
    </source>
</evidence>
<comment type="similarity">
    <text evidence="3">Belongs to the CpsD/CapB family.</text>
</comment>
<proteinExistence type="inferred from homology"/>
<evidence type="ECO:0000259" key="20">
    <source>
        <dbReference type="Pfam" id="PF13614"/>
    </source>
</evidence>
<dbReference type="EMBL" id="BMJY01000004">
    <property type="protein sequence ID" value="GGH41138.1"/>
    <property type="molecule type" value="Genomic_DNA"/>
</dbReference>
<dbReference type="Pfam" id="PF02706">
    <property type="entry name" value="Wzz"/>
    <property type="match status" value="1"/>
</dbReference>
<dbReference type="EC" id="2.7.10.2" evidence="5"/>
<keyword evidence="10" id="KW-0547">Nucleotide-binding</keyword>
<dbReference type="PANTHER" id="PTHR32309">
    <property type="entry name" value="TYROSINE-PROTEIN KINASE"/>
    <property type="match status" value="1"/>
</dbReference>
<sequence>MWEDCAHELRGAVELSEYLRILRKNWIVVAVIALLGVGSAAVYSLTRTPMYESSSRIFVSSQGGSSLGELQQVNSYAQARMTSYVQLATSPTVLDPVISELGLGDSAAQLASRLTVTNTANSLVLNIAVADTDPTRAAETANVVADKLGEAIAEVETMPDSQASPVKVTTIQPALAPGGPVSPNVPLNLALGLLVGLALGVGFAILRTALDTRVRSTRDIEAITDSPIIGAIPMDPRAKERPIILQADPLNPRSEAFRIMRTNLQFLDLEGDGHSFVITSSVPSEGKSTTSINLAIALADAGKRVVLIDADLRKPKVADYLGVEGGVGLTDVLIGRAELTDVLQKWGRRSLYILPSGKIPPNPSELLGSTRMGELLEAFTRDADIVILDAPPLLPVTDAAVLAKRTSGAILIVHAGQTQRNQLSSAIDALETVHAPVAGIVLSMIPTSGPDAYDYGYTYGYGYGYEPDEVPAAPTARAAKGRRGRRSEDDGLRDSA</sequence>
<keyword evidence="13 18" id="KW-1133">Transmembrane helix</keyword>
<dbReference type="GO" id="GO:0005886">
    <property type="term" value="C:plasma membrane"/>
    <property type="evidence" value="ECO:0007669"/>
    <property type="project" value="UniProtKB-SubCell"/>
</dbReference>
<dbReference type="AlphaFoldDB" id="A0A917IEC9"/>
<feature type="domain" description="AAA" evidence="20">
    <location>
        <begin position="286"/>
        <end position="413"/>
    </location>
</feature>
<dbReference type="GO" id="GO:0004715">
    <property type="term" value="F:non-membrane spanning protein tyrosine kinase activity"/>
    <property type="evidence" value="ECO:0007669"/>
    <property type="project" value="UniProtKB-EC"/>
</dbReference>
<evidence type="ECO:0000313" key="22">
    <source>
        <dbReference type="Proteomes" id="UP000657592"/>
    </source>
</evidence>
<evidence type="ECO:0000256" key="2">
    <source>
        <dbReference type="ARBA" id="ARBA00006683"/>
    </source>
</evidence>
<dbReference type="InterPro" id="IPR025669">
    <property type="entry name" value="AAA_dom"/>
</dbReference>
<feature type="domain" description="Polysaccharide chain length determinant N-terminal" evidence="19">
    <location>
        <begin position="13"/>
        <end position="101"/>
    </location>
</feature>
<protein>
    <recommendedName>
        <fullName evidence="5">non-specific protein-tyrosine kinase</fullName>
        <ecNumber evidence="5">2.7.10.2</ecNumber>
    </recommendedName>
</protein>
<evidence type="ECO:0000256" key="11">
    <source>
        <dbReference type="ARBA" id="ARBA00022777"/>
    </source>
</evidence>
<comment type="similarity">
    <text evidence="4">Belongs to the etk/wzc family.</text>
</comment>
<evidence type="ECO:0000256" key="16">
    <source>
        <dbReference type="ARBA" id="ARBA00051245"/>
    </source>
</evidence>
<evidence type="ECO:0000256" key="4">
    <source>
        <dbReference type="ARBA" id="ARBA00008883"/>
    </source>
</evidence>
<evidence type="ECO:0000256" key="8">
    <source>
        <dbReference type="ARBA" id="ARBA00022679"/>
    </source>
</evidence>
<evidence type="ECO:0000313" key="21">
    <source>
        <dbReference type="EMBL" id="GGH41138.1"/>
    </source>
</evidence>
<dbReference type="Proteomes" id="UP000657592">
    <property type="component" value="Unassembled WGS sequence"/>
</dbReference>
<evidence type="ECO:0000256" key="3">
    <source>
        <dbReference type="ARBA" id="ARBA00007316"/>
    </source>
</evidence>
<dbReference type="FunFam" id="3.40.50.300:FF:000527">
    <property type="entry name" value="Tyrosine-protein kinase etk"/>
    <property type="match status" value="1"/>
</dbReference>
<dbReference type="InterPro" id="IPR005702">
    <property type="entry name" value="Wzc-like_C"/>
</dbReference>
<evidence type="ECO:0000256" key="13">
    <source>
        <dbReference type="ARBA" id="ARBA00022989"/>
    </source>
</evidence>
<keyword evidence="15" id="KW-0829">Tyrosine-protein kinase</keyword>
<dbReference type="InterPro" id="IPR003856">
    <property type="entry name" value="LPS_length_determ_N"/>
</dbReference>
<comment type="catalytic activity">
    <reaction evidence="16">
        <text>L-tyrosyl-[protein] + ATP = O-phospho-L-tyrosyl-[protein] + ADP + H(+)</text>
        <dbReference type="Rhea" id="RHEA:10596"/>
        <dbReference type="Rhea" id="RHEA-COMP:10136"/>
        <dbReference type="Rhea" id="RHEA-COMP:20101"/>
        <dbReference type="ChEBI" id="CHEBI:15378"/>
        <dbReference type="ChEBI" id="CHEBI:30616"/>
        <dbReference type="ChEBI" id="CHEBI:46858"/>
        <dbReference type="ChEBI" id="CHEBI:61978"/>
        <dbReference type="ChEBI" id="CHEBI:456216"/>
        <dbReference type="EC" id="2.7.10.2"/>
    </reaction>
</comment>
<keyword evidence="12" id="KW-0067">ATP-binding</keyword>
<dbReference type="SUPFAM" id="SSF52540">
    <property type="entry name" value="P-loop containing nucleoside triphosphate hydrolases"/>
    <property type="match status" value="1"/>
</dbReference>
<organism evidence="21 22">
    <name type="scientific">Microbacterium album</name>
    <dbReference type="NCBI Taxonomy" id="2053191"/>
    <lineage>
        <taxon>Bacteria</taxon>
        <taxon>Bacillati</taxon>
        <taxon>Actinomycetota</taxon>
        <taxon>Actinomycetes</taxon>
        <taxon>Micrococcales</taxon>
        <taxon>Microbacteriaceae</taxon>
        <taxon>Microbacterium</taxon>
    </lineage>
</organism>
<dbReference type="Pfam" id="PF13614">
    <property type="entry name" value="AAA_31"/>
    <property type="match status" value="1"/>
</dbReference>
<evidence type="ECO:0000256" key="17">
    <source>
        <dbReference type="SAM" id="MobiDB-lite"/>
    </source>
</evidence>
<gene>
    <name evidence="21" type="ORF">GCM10010921_13500</name>
</gene>
<dbReference type="InterPro" id="IPR050445">
    <property type="entry name" value="Bact_polysacc_biosynth/exp"/>
</dbReference>
<dbReference type="PANTHER" id="PTHR32309:SF13">
    <property type="entry name" value="FERRIC ENTEROBACTIN TRANSPORT PROTEIN FEPE"/>
    <property type="match status" value="1"/>
</dbReference>
<feature type="compositionally biased region" description="Basic and acidic residues" evidence="17">
    <location>
        <begin position="486"/>
        <end position="496"/>
    </location>
</feature>
<evidence type="ECO:0000256" key="15">
    <source>
        <dbReference type="ARBA" id="ARBA00023137"/>
    </source>
</evidence>
<reference evidence="21" key="1">
    <citation type="journal article" date="2014" name="Int. J. Syst. Evol. Microbiol.">
        <title>Complete genome sequence of Corynebacterium casei LMG S-19264T (=DSM 44701T), isolated from a smear-ripened cheese.</title>
        <authorList>
            <consortium name="US DOE Joint Genome Institute (JGI-PGF)"/>
            <person name="Walter F."/>
            <person name="Albersmeier A."/>
            <person name="Kalinowski J."/>
            <person name="Ruckert C."/>
        </authorList>
    </citation>
    <scope>NUCLEOTIDE SEQUENCE</scope>
    <source>
        <strain evidence="21">CGMCC 1.15794</strain>
    </source>
</reference>
<evidence type="ECO:0000256" key="10">
    <source>
        <dbReference type="ARBA" id="ARBA00022741"/>
    </source>
</evidence>
<dbReference type="GO" id="GO:0042802">
    <property type="term" value="F:identical protein binding"/>
    <property type="evidence" value="ECO:0007669"/>
    <property type="project" value="UniProtKB-ARBA"/>
</dbReference>
<keyword evidence="7" id="KW-0997">Cell inner membrane</keyword>
<name>A0A917IEC9_9MICO</name>
<dbReference type="Gene3D" id="3.40.50.300">
    <property type="entry name" value="P-loop containing nucleotide triphosphate hydrolases"/>
    <property type="match status" value="1"/>
</dbReference>
<reference evidence="21" key="2">
    <citation type="submission" date="2020-09" db="EMBL/GenBank/DDBJ databases">
        <authorList>
            <person name="Sun Q."/>
            <person name="Zhou Y."/>
        </authorList>
    </citation>
    <scope>NUCLEOTIDE SEQUENCE</scope>
    <source>
        <strain evidence="21">CGMCC 1.15794</strain>
    </source>
</reference>
<comment type="subcellular location">
    <subcellularLocation>
        <location evidence="1">Cell inner membrane</location>
        <topology evidence="1">Multi-pass membrane protein</topology>
    </subcellularLocation>
</comment>
<evidence type="ECO:0000256" key="18">
    <source>
        <dbReference type="SAM" id="Phobius"/>
    </source>
</evidence>
<keyword evidence="8" id="KW-0808">Transferase</keyword>
<accession>A0A917IEC9</accession>
<comment type="similarity">
    <text evidence="2">Belongs to the CpsC/CapA family.</text>
</comment>
<keyword evidence="11" id="KW-0418">Kinase</keyword>
<evidence type="ECO:0000256" key="12">
    <source>
        <dbReference type="ARBA" id="ARBA00022840"/>
    </source>
</evidence>